<dbReference type="PANTHER" id="PTHR10605:SF56">
    <property type="entry name" value="BIFUNCTIONAL HEPARAN SULFATE N-DEACETYLASE_N-SULFOTRANSFERASE"/>
    <property type="match status" value="1"/>
</dbReference>
<accession>A0A6A7ZRE1</accession>
<dbReference type="Gene3D" id="3.40.50.300">
    <property type="entry name" value="P-loop containing nucleotide triphosphate hydrolases"/>
    <property type="match status" value="1"/>
</dbReference>
<name>A0A6A7ZRE1_RHIML</name>
<evidence type="ECO:0000313" key="4">
    <source>
        <dbReference type="EMBL" id="MQW04689.1"/>
    </source>
</evidence>
<dbReference type="EMBL" id="WISP01000099">
    <property type="protein sequence ID" value="MQW04689.1"/>
    <property type="molecule type" value="Genomic_DNA"/>
</dbReference>
<keyword evidence="1 4" id="KW-0808">Transferase</keyword>
<evidence type="ECO:0000259" key="3">
    <source>
        <dbReference type="Pfam" id="PF00685"/>
    </source>
</evidence>
<keyword evidence="2" id="KW-0325">Glycoprotein</keyword>
<protein>
    <submittedName>
        <fullName evidence="4">Sulfotransferase</fullName>
    </submittedName>
</protein>
<sequence>MTWDQSPLRGGEPIVSVQSPFEAIERGPKMEMRDIDFLIIGATKSATTWLQQSLQQDPGIFMPDPELHYFSRYYERGDEWYLEHFAGQEHRRLRGEKSNSYMDVPEAAERIKEKLPEARLIAQLRNPVDRAYSDYCMLYRRAEVGRDIAQYLDPRQGAGGRFLNGGLYYQQLQGYLDRFPAEQILVLLYEDLKIDARAQLARVRGFLGLEADVPLKPLAKKVKDKSEPVVNPTLRRLLRPLKPVAAPFRQNTGFKKLRSLIAGELQYAPLSHDLRARMTDYFAPETEKLGALVGRDLTDWLRNRSPEK</sequence>
<dbReference type="InterPro" id="IPR027417">
    <property type="entry name" value="P-loop_NTPase"/>
</dbReference>
<comment type="caution">
    <text evidence="4">The sequence shown here is derived from an EMBL/GenBank/DDBJ whole genome shotgun (WGS) entry which is preliminary data.</text>
</comment>
<dbReference type="AlphaFoldDB" id="A0A6A7ZRE1"/>
<proteinExistence type="predicted"/>
<dbReference type="InterPro" id="IPR037359">
    <property type="entry name" value="NST/OST"/>
</dbReference>
<dbReference type="PANTHER" id="PTHR10605">
    <property type="entry name" value="HEPARAN SULFATE SULFOTRANSFERASE"/>
    <property type="match status" value="1"/>
</dbReference>
<dbReference type="GO" id="GO:0008146">
    <property type="term" value="F:sulfotransferase activity"/>
    <property type="evidence" value="ECO:0007669"/>
    <property type="project" value="InterPro"/>
</dbReference>
<reference evidence="4" key="1">
    <citation type="journal article" date="2013" name="Genome Biol.">
        <title>Comparative genomics of the core and accessory genomes of 48 Sinorhizobium strains comprising five genospecies.</title>
        <authorList>
            <person name="Sugawara M."/>
            <person name="Epstein B."/>
            <person name="Badgley B.D."/>
            <person name="Unno T."/>
            <person name="Xu L."/>
            <person name="Reese J."/>
            <person name="Gyaneshwar P."/>
            <person name="Denny R."/>
            <person name="Mudge J."/>
            <person name="Bharti A.K."/>
            <person name="Farmer A.D."/>
            <person name="May G.D."/>
            <person name="Woodward J.E."/>
            <person name="Medigue C."/>
            <person name="Vallenet D."/>
            <person name="Lajus A."/>
            <person name="Rouy Z."/>
            <person name="Martinez-Vaz B."/>
            <person name="Tiffin P."/>
            <person name="Young N.D."/>
            <person name="Sadowsky M.J."/>
        </authorList>
    </citation>
    <scope>NUCLEOTIDE SEQUENCE</scope>
    <source>
        <strain evidence="4">M30</strain>
    </source>
</reference>
<feature type="domain" description="Sulfotransferase" evidence="3">
    <location>
        <begin position="35"/>
        <end position="212"/>
    </location>
</feature>
<dbReference type="SUPFAM" id="SSF52540">
    <property type="entry name" value="P-loop containing nucleoside triphosphate hydrolases"/>
    <property type="match status" value="1"/>
</dbReference>
<dbReference type="InterPro" id="IPR000863">
    <property type="entry name" value="Sulfotransferase_dom"/>
</dbReference>
<organism evidence="4">
    <name type="scientific">Rhizobium meliloti</name>
    <name type="common">Ensifer meliloti</name>
    <name type="synonym">Sinorhizobium meliloti</name>
    <dbReference type="NCBI Taxonomy" id="382"/>
    <lineage>
        <taxon>Bacteria</taxon>
        <taxon>Pseudomonadati</taxon>
        <taxon>Pseudomonadota</taxon>
        <taxon>Alphaproteobacteria</taxon>
        <taxon>Hyphomicrobiales</taxon>
        <taxon>Rhizobiaceae</taxon>
        <taxon>Sinorhizobium/Ensifer group</taxon>
        <taxon>Sinorhizobium</taxon>
    </lineage>
</organism>
<dbReference type="Pfam" id="PF00685">
    <property type="entry name" value="Sulfotransfer_1"/>
    <property type="match status" value="1"/>
</dbReference>
<evidence type="ECO:0000256" key="1">
    <source>
        <dbReference type="ARBA" id="ARBA00022679"/>
    </source>
</evidence>
<gene>
    <name evidence="4" type="ORF">GHK45_13075</name>
</gene>
<evidence type="ECO:0000256" key="2">
    <source>
        <dbReference type="ARBA" id="ARBA00023180"/>
    </source>
</evidence>